<sequence length="353" mass="39805">PSIVTFLSWRLIHHPDRTNMRSRRLTTHSAMIAEAQRVLLNLLTDVIGSVNHVILLCRSSFDDKADGASTLGTFRLLKKMIKTVAFFCHSSHDCSSDKNLDKAWDASQVVHNDVAILVLVGDYQNVSSQTYTFQGKIMKTFPSHTIVFLSHSILQECNADECLQGLQAYSNHSNVFLFLRDLQSYRLVEKNCEGVKFVLAPDMAFGIGTVQRHITATYDVIWLRSSEDVTQRYTMPSSPSDLSVFVSDWTSGYWVTNTGGSDEETEFIVTQAGLDFLQRGRVVVTDRLHGHILSVLMNLPHVFIEDTALDSSLSTFSTWTQLLRNVFLANNRNVALKKAALLLSRFDDYKETN</sequence>
<name>A0AAV2H9G5_LYMST</name>
<protein>
    <recommendedName>
        <fullName evidence="1">Polysaccharide pyruvyl transferase domain-containing protein</fullName>
    </recommendedName>
</protein>
<dbReference type="EMBL" id="CAXITT010000067">
    <property type="protein sequence ID" value="CAL1530348.1"/>
    <property type="molecule type" value="Genomic_DNA"/>
</dbReference>
<organism evidence="2 3">
    <name type="scientific">Lymnaea stagnalis</name>
    <name type="common">Great pond snail</name>
    <name type="synonym">Helix stagnalis</name>
    <dbReference type="NCBI Taxonomy" id="6523"/>
    <lineage>
        <taxon>Eukaryota</taxon>
        <taxon>Metazoa</taxon>
        <taxon>Spiralia</taxon>
        <taxon>Lophotrochozoa</taxon>
        <taxon>Mollusca</taxon>
        <taxon>Gastropoda</taxon>
        <taxon>Heterobranchia</taxon>
        <taxon>Euthyneura</taxon>
        <taxon>Panpulmonata</taxon>
        <taxon>Hygrophila</taxon>
        <taxon>Lymnaeoidea</taxon>
        <taxon>Lymnaeidae</taxon>
        <taxon>Lymnaea</taxon>
    </lineage>
</organism>
<feature type="non-terminal residue" evidence="2">
    <location>
        <position position="1"/>
    </location>
</feature>
<accession>A0AAV2H9G5</accession>
<dbReference type="Proteomes" id="UP001497497">
    <property type="component" value="Unassembled WGS sequence"/>
</dbReference>
<proteinExistence type="predicted"/>
<keyword evidence="3" id="KW-1185">Reference proteome</keyword>
<comment type="caution">
    <text evidence="2">The sequence shown here is derived from an EMBL/GenBank/DDBJ whole genome shotgun (WGS) entry which is preliminary data.</text>
</comment>
<evidence type="ECO:0000259" key="1">
    <source>
        <dbReference type="Pfam" id="PF04230"/>
    </source>
</evidence>
<dbReference type="AlphaFoldDB" id="A0AAV2H9G5"/>
<dbReference type="Pfam" id="PF04230">
    <property type="entry name" value="PS_pyruv_trans"/>
    <property type="match status" value="1"/>
</dbReference>
<evidence type="ECO:0000313" key="3">
    <source>
        <dbReference type="Proteomes" id="UP001497497"/>
    </source>
</evidence>
<dbReference type="InterPro" id="IPR007345">
    <property type="entry name" value="Polysacch_pyruvyl_Trfase"/>
</dbReference>
<evidence type="ECO:0000313" key="2">
    <source>
        <dbReference type="EMBL" id="CAL1530348.1"/>
    </source>
</evidence>
<feature type="domain" description="Polysaccharide pyruvyl transferase" evidence="1">
    <location>
        <begin position="72"/>
        <end position="304"/>
    </location>
</feature>
<reference evidence="2 3" key="1">
    <citation type="submission" date="2024-04" db="EMBL/GenBank/DDBJ databases">
        <authorList>
            <consortium name="Genoscope - CEA"/>
            <person name="William W."/>
        </authorList>
    </citation>
    <scope>NUCLEOTIDE SEQUENCE [LARGE SCALE GENOMIC DNA]</scope>
</reference>
<gene>
    <name evidence="2" type="ORF">GSLYS_00004481001</name>
</gene>